<evidence type="ECO:0000313" key="2">
    <source>
        <dbReference type="EMBL" id="MBU2663636.1"/>
    </source>
</evidence>
<feature type="signal peptide" evidence="1">
    <location>
        <begin position="1"/>
        <end position="28"/>
    </location>
</feature>
<dbReference type="RefSeq" id="WP_215785623.1">
    <property type="nucleotide sequence ID" value="NZ_JAHKKG010000003.1"/>
</dbReference>
<proteinExistence type="predicted"/>
<accession>A0ABS5YKS1</accession>
<evidence type="ECO:0000313" key="3">
    <source>
        <dbReference type="Proteomes" id="UP001519654"/>
    </source>
</evidence>
<reference evidence="2 3" key="1">
    <citation type="submission" date="2021-06" db="EMBL/GenBank/DDBJ databases">
        <title>Actinoplanes lichenicola sp. nov., and Actinoplanes ovalisporus sp. nov., isolated from lichen in Thailand.</title>
        <authorList>
            <person name="Saeng-In P."/>
            <person name="Kanchanasin P."/>
            <person name="Yuki M."/>
            <person name="Kudo T."/>
            <person name="Ohkuma M."/>
            <person name="Phongsopitanun W."/>
            <person name="Tanasupawat S."/>
        </authorList>
    </citation>
    <scope>NUCLEOTIDE SEQUENCE [LARGE SCALE GENOMIC DNA]</scope>
    <source>
        <strain evidence="2 3">NBRC 110975</strain>
    </source>
</reference>
<keyword evidence="1" id="KW-0732">Signal</keyword>
<evidence type="ECO:0000256" key="1">
    <source>
        <dbReference type="SAM" id="SignalP"/>
    </source>
</evidence>
<name>A0ABS5YKS1_9ACTN</name>
<gene>
    <name evidence="2" type="ORF">KOI35_08970</name>
</gene>
<dbReference type="Proteomes" id="UP001519654">
    <property type="component" value="Unassembled WGS sequence"/>
</dbReference>
<protein>
    <submittedName>
        <fullName evidence="2">Uncharacterized protein</fullName>
    </submittedName>
</protein>
<comment type="caution">
    <text evidence="2">The sequence shown here is derived from an EMBL/GenBank/DDBJ whole genome shotgun (WGS) entry which is preliminary data.</text>
</comment>
<keyword evidence="3" id="KW-1185">Reference proteome</keyword>
<organism evidence="2 3">
    <name type="scientific">Paractinoplanes bogorensis</name>
    <dbReference type="NCBI Taxonomy" id="1610840"/>
    <lineage>
        <taxon>Bacteria</taxon>
        <taxon>Bacillati</taxon>
        <taxon>Actinomycetota</taxon>
        <taxon>Actinomycetes</taxon>
        <taxon>Micromonosporales</taxon>
        <taxon>Micromonosporaceae</taxon>
        <taxon>Paractinoplanes</taxon>
    </lineage>
</organism>
<sequence length="524" mass="55695">MTSWRLRALLTTVATAAVVLSIAPPAVAAPALEIKSIAFDRASVDVSQGGATVDLTWTITNRAARAARISGVVEMRQYSGDVQIGQPRAITYDLRPGSDVYGSGTPQESTYAYRFEVPRYAAEPATVWRVTKLTVADDLAHARTVKDPGPATLTVTQAVDTNGPVLQQIFLDYNQKRAVYDDGSGVTLRYRMHINDETAFKRGKLTLAGPGGTRLSTTFQLTKSGTQTLCGDEAIWSTAFPTCTAAVVVPGGSASGAWQVARVDLTDMYGNTRTETSFGLAPIVVSRNDKVSASGFALTEAQVNNWRQNATTELVLTPHGAVEGLATVDVIVPSCTQVSRTPVVREDGSVAVSIVMPAGYNGSCHIEGVKLTDGAGNVALYGTDYGAPNLNLFIRPVPDNKPPVVLSARLPKSTWTQQETQDGSRIGFDVTVELDEFAEVSGYYATLYDIAGETVGGASGGLHDYEGNGVYHLGVYPTRRLEAGEYTIGFSLSDDAEMSSQWGDRNGGERPIPGGPLVVTVVAD</sequence>
<feature type="chain" id="PRO_5046151293" evidence="1">
    <location>
        <begin position="29"/>
        <end position="524"/>
    </location>
</feature>
<dbReference type="EMBL" id="JAHKKG010000003">
    <property type="protein sequence ID" value="MBU2663636.1"/>
    <property type="molecule type" value="Genomic_DNA"/>
</dbReference>